<organism evidence="1 2">
    <name type="scientific">Sedimentitalea nanhaiensis</name>
    <dbReference type="NCBI Taxonomy" id="999627"/>
    <lineage>
        <taxon>Bacteria</taxon>
        <taxon>Pseudomonadati</taxon>
        <taxon>Pseudomonadota</taxon>
        <taxon>Alphaproteobacteria</taxon>
        <taxon>Rhodobacterales</taxon>
        <taxon>Paracoccaceae</taxon>
        <taxon>Sedimentitalea</taxon>
    </lineage>
</organism>
<gene>
    <name evidence="1" type="ORF">SAMN05216236_15127</name>
</gene>
<dbReference type="Proteomes" id="UP000182466">
    <property type="component" value="Unassembled WGS sequence"/>
</dbReference>
<protein>
    <submittedName>
        <fullName evidence="1">Uncharacterized protein</fullName>
    </submittedName>
</protein>
<reference evidence="1 2" key="1">
    <citation type="submission" date="2016-10" db="EMBL/GenBank/DDBJ databases">
        <authorList>
            <person name="de Groot N.N."/>
        </authorList>
    </citation>
    <scope>NUCLEOTIDE SEQUENCE [LARGE SCALE GENOMIC DNA]</scope>
    <source>
        <strain evidence="1 2">CGMCC 1.10959</strain>
    </source>
</reference>
<dbReference type="EMBL" id="FPAW01000051">
    <property type="protein sequence ID" value="SFU20450.1"/>
    <property type="molecule type" value="Genomic_DNA"/>
</dbReference>
<dbReference type="AlphaFoldDB" id="A0A1I7E945"/>
<accession>A0A1I7E945</accession>
<sequence>MAALVDAAIVARFWHAQRNERERRNAKKPRGDAGVINCDSPGFTTAVTESRALRSVF</sequence>
<evidence type="ECO:0000313" key="2">
    <source>
        <dbReference type="Proteomes" id="UP000182466"/>
    </source>
</evidence>
<proteinExistence type="predicted"/>
<name>A0A1I7E945_9RHOB</name>
<keyword evidence="2" id="KW-1185">Reference proteome</keyword>
<evidence type="ECO:0000313" key="1">
    <source>
        <dbReference type="EMBL" id="SFU20450.1"/>
    </source>
</evidence>